<dbReference type="Pfam" id="PF01610">
    <property type="entry name" value="DDE_Tnp_ISL3"/>
    <property type="match status" value="2"/>
</dbReference>
<feature type="domain" description="Transposase IS204/IS1001/IS1096/IS1165 DDE" evidence="1">
    <location>
        <begin position="100"/>
        <end position="234"/>
    </location>
</feature>
<proteinExistence type="predicted"/>
<evidence type="ECO:0000313" key="3">
    <source>
        <dbReference type="Proteomes" id="UP000322918"/>
    </source>
</evidence>
<dbReference type="OrthoDB" id="3238779at2"/>
<dbReference type="InterPro" id="IPR047951">
    <property type="entry name" value="Transpos_ISL3"/>
</dbReference>
<evidence type="ECO:0000313" key="2">
    <source>
        <dbReference type="EMBL" id="KAA8476248.1"/>
    </source>
</evidence>
<dbReference type="EMBL" id="VWNE01000044">
    <property type="protein sequence ID" value="KAA8476248.1"/>
    <property type="molecule type" value="Genomic_DNA"/>
</dbReference>
<gene>
    <name evidence="2" type="ORF">F1649_20160</name>
</gene>
<dbReference type="InterPro" id="IPR002560">
    <property type="entry name" value="Transposase_DDE"/>
</dbReference>
<reference evidence="2 3" key="1">
    <citation type="submission" date="2019-09" db="EMBL/GenBank/DDBJ databases">
        <title>Pararcticibacter amylolyticus gen. nov., sp. nov., isolated from a rottenly hemp rope, and reclassification of Pedobacter tournemirensis as Pararcticibacter tournemirensis comb. nov.</title>
        <authorList>
            <person name="Cai Y."/>
        </authorList>
    </citation>
    <scope>NUCLEOTIDE SEQUENCE [LARGE SCALE GENOMIC DNA]</scope>
    <source>
        <strain evidence="2 3">TF5-37.2-LB10</strain>
    </source>
</reference>
<dbReference type="PANTHER" id="PTHR33498:SF1">
    <property type="entry name" value="TRANSPOSASE FOR INSERTION SEQUENCE ELEMENT IS1557"/>
    <property type="match status" value="1"/>
</dbReference>
<organism evidence="2 3">
    <name type="scientific">Arcticibacter tournemirensis</name>
    <dbReference type="NCBI Taxonomy" id="699437"/>
    <lineage>
        <taxon>Bacteria</taxon>
        <taxon>Pseudomonadati</taxon>
        <taxon>Bacteroidota</taxon>
        <taxon>Sphingobacteriia</taxon>
        <taxon>Sphingobacteriales</taxon>
        <taxon>Sphingobacteriaceae</taxon>
        <taxon>Arcticibacter</taxon>
    </lineage>
</organism>
<dbReference type="AlphaFoldDB" id="A0A5M9GU15"/>
<comment type="caution">
    <text evidence="2">The sequence shown here is derived from an EMBL/GenBank/DDBJ whole genome shotgun (WGS) entry which is preliminary data.</text>
</comment>
<feature type="domain" description="Transposase IS204/IS1001/IS1096/IS1165 DDE" evidence="1">
    <location>
        <begin position="342"/>
        <end position="459"/>
    </location>
</feature>
<dbReference type="Proteomes" id="UP000322918">
    <property type="component" value="Unassembled WGS sequence"/>
</dbReference>
<keyword evidence="3" id="KW-1185">Reference proteome</keyword>
<name>A0A5M9GU15_9SPHI</name>
<sequence>MNDLPSFGKSSTLFLRARKYYCCTDECPLKVFTERFDNHFRPYQRRTERLHDRLLNIAIETGGKSAERICSRFSIPVSDTTLLRIVDRVELPKSQEVIALGVDDWAIRKRERYGSILVDLATNRPIGLLGDREEDTLSYWLKERGKIQVISRDRYGNYQRGSTKGAPQAIQVTDRWHLLKNLGEAVRKILEREHTALKRIRNSQRETILPTPRVLKSMASPRQKEKFLEVKQLLQQDVPIREIARRFRMSRITIRKYKHCTELPRKIYISPTGLEKHLNYVKKRRKEDPEIQLRQLHAELKARGYQGAYSTLSDGLARHSLAVGKKKGTKTVLPSDLNLWRPSRSSMLFFNDPQKLSKDESNILNQLCRASVVLKQSLSFIRQFRQMMFKDQCSAGLNDWIRRVSESSIPELCGFAKGLQQDLAAVKNAFDLPWSNGPVEGNVNKLKTLKRQMYGRCSLRLLEKRLVMAPS</sequence>
<protein>
    <submittedName>
        <fullName evidence="2">ISL3 family transposase</fullName>
    </submittedName>
</protein>
<accession>A0A5M9GU15</accession>
<dbReference type="NCBIfam" id="NF033550">
    <property type="entry name" value="transpos_ISL3"/>
    <property type="match status" value="1"/>
</dbReference>
<dbReference type="PANTHER" id="PTHR33498">
    <property type="entry name" value="TRANSPOSASE FOR INSERTION SEQUENCE ELEMENT IS1557"/>
    <property type="match status" value="1"/>
</dbReference>
<evidence type="ECO:0000259" key="1">
    <source>
        <dbReference type="Pfam" id="PF01610"/>
    </source>
</evidence>